<feature type="binding site" evidence="8">
    <location>
        <position position="256"/>
    </location>
    <ligand>
        <name>Mg(2+)</name>
        <dbReference type="ChEBI" id="CHEBI:18420"/>
    </ligand>
</feature>
<protein>
    <recommendedName>
        <fullName evidence="8">Protein nucleotidyltransferase YdiU</fullName>
        <ecNumber evidence="8">2.7.7.-</ecNumber>
    </recommendedName>
    <alternativeName>
        <fullName evidence="8">Protein adenylyltransferase YdiU</fullName>
        <ecNumber evidence="8">2.7.7.108</ecNumber>
    </alternativeName>
    <alternativeName>
        <fullName evidence="8">Protein uridylyltransferase YdiU</fullName>
        <ecNumber evidence="8">2.7.7.-</ecNumber>
    </alternativeName>
</protein>
<feature type="binding site" evidence="8">
    <location>
        <position position="187"/>
    </location>
    <ligand>
        <name>ATP</name>
        <dbReference type="ChEBI" id="CHEBI:30616"/>
    </ligand>
</feature>
<reference evidence="9 10" key="1">
    <citation type="submission" date="2023-04" db="EMBL/GenBank/DDBJ databases">
        <title>Fusibacter bizertensis strain WBS, isolated from littoral bottom sediments of the Arctic seas - biochemical and genomic analysis.</title>
        <authorList>
            <person name="Brioukhanov A.L."/>
        </authorList>
    </citation>
    <scope>NUCLEOTIDE SEQUENCE [LARGE SCALE GENOMIC DNA]</scope>
    <source>
        <strain evidence="9 10">WBS</strain>
    </source>
</reference>
<dbReference type="RefSeq" id="WP_281095384.1">
    <property type="nucleotide sequence ID" value="NZ_JARYZI010000012.1"/>
</dbReference>
<dbReference type="EC" id="2.7.7.108" evidence="8"/>
<feature type="binding site" evidence="8">
    <location>
        <position position="130"/>
    </location>
    <ligand>
        <name>ATP</name>
        <dbReference type="ChEBI" id="CHEBI:30616"/>
    </ligand>
</feature>
<feature type="binding site" evidence="8">
    <location>
        <position position="97"/>
    </location>
    <ligand>
        <name>ATP</name>
        <dbReference type="ChEBI" id="CHEBI:30616"/>
    </ligand>
</feature>
<feature type="binding site" evidence="8">
    <location>
        <position position="94"/>
    </location>
    <ligand>
        <name>ATP</name>
        <dbReference type="ChEBI" id="CHEBI:30616"/>
    </ligand>
</feature>
<comment type="catalytic activity">
    <reaction evidence="8">
        <text>L-tyrosyl-[protein] + UTP = O-(5'-uridylyl)-L-tyrosyl-[protein] + diphosphate</text>
        <dbReference type="Rhea" id="RHEA:83887"/>
        <dbReference type="Rhea" id="RHEA-COMP:10136"/>
        <dbReference type="Rhea" id="RHEA-COMP:20238"/>
        <dbReference type="ChEBI" id="CHEBI:33019"/>
        <dbReference type="ChEBI" id="CHEBI:46398"/>
        <dbReference type="ChEBI" id="CHEBI:46858"/>
        <dbReference type="ChEBI" id="CHEBI:90602"/>
    </reaction>
</comment>
<keyword evidence="7 8" id="KW-0460">Magnesium</keyword>
<comment type="catalytic activity">
    <reaction evidence="8">
        <text>L-tyrosyl-[protein] + ATP = O-(5'-adenylyl)-L-tyrosyl-[protein] + diphosphate</text>
        <dbReference type="Rhea" id="RHEA:54288"/>
        <dbReference type="Rhea" id="RHEA-COMP:10136"/>
        <dbReference type="Rhea" id="RHEA-COMP:13846"/>
        <dbReference type="ChEBI" id="CHEBI:30616"/>
        <dbReference type="ChEBI" id="CHEBI:33019"/>
        <dbReference type="ChEBI" id="CHEBI:46858"/>
        <dbReference type="ChEBI" id="CHEBI:83624"/>
        <dbReference type="EC" id="2.7.7.108"/>
    </reaction>
</comment>
<evidence type="ECO:0000256" key="4">
    <source>
        <dbReference type="ARBA" id="ARBA00022723"/>
    </source>
</evidence>
<dbReference type="Proteomes" id="UP001158045">
    <property type="component" value="Unassembled WGS sequence"/>
</dbReference>
<comment type="catalytic activity">
    <reaction evidence="8">
        <text>L-threonyl-[protein] + ATP = 3-O-(5'-adenylyl)-L-threonyl-[protein] + diphosphate</text>
        <dbReference type="Rhea" id="RHEA:54292"/>
        <dbReference type="Rhea" id="RHEA-COMP:11060"/>
        <dbReference type="Rhea" id="RHEA-COMP:13847"/>
        <dbReference type="ChEBI" id="CHEBI:30013"/>
        <dbReference type="ChEBI" id="CHEBI:30616"/>
        <dbReference type="ChEBI" id="CHEBI:33019"/>
        <dbReference type="ChEBI" id="CHEBI:138113"/>
        <dbReference type="EC" id="2.7.7.108"/>
    </reaction>
</comment>
<dbReference type="HAMAP" id="MF_00692">
    <property type="entry name" value="SelO"/>
    <property type="match status" value="1"/>
</dbReference>
<dbReference type="NCBIfam" id="NF000658">
    <property type="entry name" value="PRK00029.1"/>
    <property type="match status" value="1"/>
</dbReference>
<dbReference type="InterPro" id="IPR003846">
    <property type="entry name" value="SelO"/>
</dbReference>
<feature type="binding site" evidence="8">
    <location>
        <position position="265"/>
    </location>
    <ligand>
        <name>Mg(2+)</name>
        <dbReference type="ChEBI" id="CHEBI:18420"/>
    </ligand>
</feature>
<feature type="binding site" evidence="8">
    <location>
        <position position="265"/>
    </location>
    <ligand>
        <name>ATP</name>
        <dbReference type="ChEBI" id="CHEBI:30616"/>
    </ligand>
</feature>
<evidence type="ECO:0000313" key="10">
    <source>
        <dbReference type="Proteomes" id="UP001158045"/>
    </source>
</evidence>
<comment type="catalytic activity">
    <reaction evidence="8">
        <text>L-histidyl-[protein] + UTP = N(tele)-(5'-uridylyl)-L-histidyl-[protein] + diphosphate</text>
        <dbReference type="Rhea" id="RHEA:83891"/>
        <dbReference type="Rhea" id="RHEA-COMP:9745"/>
        <dbReference type="Rhea" id="RHEA-COMP:20239"/>
        <dbReference type="ChEBI" id="CHEBI:29979"/>
        <dbReference type="ChEBI" id="CHEBI:33019"/>
        <dbReference type="ChEBI" id="CHEBI:46398"/>
        <dbReference type="ChEBI" id="CHEBI:233474"/>
    </reaction>
</comment>
<keyword evidence="4 8" id="KW-0479">Metal-binding</keyword>
<dbReference type="Pfam" id="PF02696">
    <property type="entry name" value="SelO"/>
    <property type="match status" value="1"/>
</dbReference>
<evidence type="ECO:0000256" key="7">
    <source>
        <dbReference type="ARBA" id="ARBA00022842"/>
    </source>
</evidence>
<evidence type="ECO:0000313" key="9">
    <source>
        <dbReference type="EMBL" id="MDH8679488.1"/>
    </source>
</evidence>
<evidence type="ECO:0000256" key="3">
    <source>
        <dbReference type="ARBA" id="ARBA00022695"/>
    </source>
</evidence>
<dbReference type="PANTHER" id="PTHR32057">
    <property type="entry name" value="PROTEIN ADENYLYLTRANSFERASE SELO, MITOCHONDRIAL"/>
    <property type="match status" value="1"/>
</dbReference>
<feature type="binding site" evidence="8">
    <location>
        <position position="180"/>
    </location>
    <ligand>
        <name>ATP</name>
        <dbReference type="ChEBI" id="CHEBI:30616"/>
    </ligand>
</feature>
<gene>
    <name evidence="8" type="primary">ydiU</name>
    <name evidence="8" type="synonym">selO</name>
    <name evidence="9" type="ORF">QE109_15120</name>
</gene>
<comment type="caution">
    <text evidence="9">The sequence shown here is derived from an EMBL/GenBank/DDBJ whole genome shotgun (WGS) entry which is preliminary data.</text>
</comment>
<dbReference type="EMBL" id="JARYZI010000012">
    <property type="protein sequence ID" value="MDH8679488.1"/>
    <property type="molecule type" value="Genomic_DNA"/>
</dbReference>
<comment type="catalytic activity">
    <reaction evidence="8">
        <text>L-seryl-[protein] + UTP = O-(5'-uridylyl)-L-seryl-[protein] + diphosphate</text>
        <dbReference type="Rhea" id="RHEA:64604"/>
        <dbReference type="Rhea" id="RHEA-COMP:9863"/>
        <dbReference type="Rhea" id="RHEA-COMP:16635"/>
        <dbReference type="ChEBI" id="CHEBI:29999"/>
        <dbReference type="ChEBI" id="CHEBI:33019"/>
        <dbReference type="ChEBI" id="CHEBI:46398"/>
        <dbReference type="ChEBI" id="CHEBI:156051"/>
    </reaction>
</comment>
<keyword evidence="2 8" id="KW-0808">Transferase</keyword>
<comment type="catalytic activity">
    <reaction evidence="8">
        <text>L-seryl-[protein] + ATP = 3-O-(5'-adenylyl)-L-seryl-[protein] + diphosphate</text>
        <dbReference type="Rhea" id="RHEA:58120"/>
        <dbReference type="Rhea" id="RHEA-COMP:9863"/>
        <dbReference type="Rhea" id="RHEA-COMP:15073"/>
        <dbReference type="ChEBI" id="CHEBI:29999"/>
        <dbReference type="ChEBI" id="CHEBI:30616"/>
        <dbReference type="ChEBI" id="CHEBI:33019"/>
        <dbReference type="ChEBI" id="CHEBI:142516"/>
        <dbReference type="EC" id="2.7.7.108"/>
    </reaction>
</comment>
<evidence type="ECO:0000256" key="5">
    <source>
        <dbReference type="ARBA" id="ARBA00022741"/>
    </source>
</evidence>
<organism evidence="9 10">
    <name type="scientific">Fusibacter bizertensis</name>
    <dbReference type="NCBI Taxonomy" id="1488331"/>
    <lineage>
        <taxon>Bacteria</taxon>
        <taxon>Bacillati</taxon>
        <taxon>Bacillota</taxon>
        <taxon>Clostridia</taxon>
        <taxon>Eubacteriales</taxon>
        <taxon>Eubacteriales Family XII. Incertae Sedis</taxon>
        <taxon>Fusibacter</taxon>
    </lineage>
</organism>
<keyword evidence="6 8" id="KW-0067">ATP-binding</keyword>
<keyword evidence="8" id="KW-0464">Manganese</keyword>
<name>A0ABT6NGC9_9FIRM</name>
<dbReference type="EC" id="2.7.7.-" evidence="8"/>
<accession>A0ABT6NGC9</accession>
<evidence type="ECO:0000256" key="2">
    <source>
        <dbReference type="ARBA" id="ARBA00022679"/>
    </source>
</evidence>
<keyword evidence="5 8" id="KW-0547">Nucleotide-binding</keyword>
<evidence type="ECO:0000256" key="8">
    <source>
        <dbReference type="HAMAP-Rule" id="MF_00692"/>
    </source>
</evidence>
<keyword evidence="3 8" id="KW-0548">Nucleotidyltransferase</keyword>
<feature type="binding site" evidence="8">
    <location>
        <position position="96"/>
    </location>
    <ligand>
        <name>ATP</name>
        <dbReference type="ChEBI" id="CHEBI:30616"/>
    </ligand>
</feature>
<keyword evidence="10" id="KW-1185">Reference proteome</keyword>
<evidence type="ECO:0000256" key="1">
    <source>
        <dbReference type="ARBA" id="ARBA00009747"/>
    </source>
</evidence>
<proteinExistence type="inferred from homology"/>
<evidence type="ECO:0000256" key="6">
    <source>
        <dbReference type="ARBA" id="ARBA00022840"/>
    </source>
</evidence>
<feature type="binding site" evidence="8">
    <location>
        <position position="117"/>
    </location>
    <ligand>
        <name>ATP</name>
        <dbReference type="ChEBI" id="CHEBI:30616"/>
    </ligand>
</feature>
<comment type="function">
    <text evidence="8">Nucleotidyltransferase involved in the post-translational modification of proteins. It can catalyze the addition of adenosine monophosphate (AMP) or uridine monophosphate (UMP) to a protein, resulting in modifications known as AMPylation and UMPylation.</text>
</comment>
<feature type="active site" description="Proton acceptor" evidence="8">
    <location>
        <position position="255"/>
    </location>
</feature>
<sequence length="487" mass="55223">MSNIKRKDNFGFCIDNSYLELPDILYTVQIAKPVKDPQIILLNTALALEIGLDADGLSTLEGTAILSGNQQVLGSRSFAQAYSGHQFGYFNHLGDGRALMIGEHLTPEGRRVDLQLKGSGPTPYSRRGDGRAGVEPMLREYLISEAMAGLGVPTTRSLAVVSSGETVYRATQQEGAILTRMASSHIRVGTFQYAASRGDAILKALFNYTLARHYPQCSDKEDQIRCLLFNFAMRQAKLIAHWQSLGFVHGVMNTDNVTLAGETIDYGPCAFMDQYDPDTVFSAIDTSGRYRYKNQPLIGKWNLARFAETLIPLFNHDGERVANEALDYYDQVYEAEWLLKMRNKLGLLSSDYEDLAMVNELLVCMERDQLDYHETFKKLTLGTFETEESTSSEAFKNWYQKWRMRLTQELGDEKSLREFMKGQNPAIIPRNHIVQRVLNDWVLEGDDKPFRELMRLLSNPYLYTDEQLLIGTPQKNWPKNYTTTCGT</sequence>
<comment type="similarity">
    <text evidence="1 8">Belongs to the SELO family.</text>
</comment>
<feature type="binding site" evidence="8">
    <location>
        <position position="129"/>
    </location>
    <ligand>
        <name>ATP</name>
        <dbReference type="ChEBI" id="CHEBI:30616"/>
    </ligand>
</feature>
<comment type="cofactor">
    <cofactor evidence="8">
        <name>Mg(2+)</name>
        <dbReference type="ChEBI" id="CHEBI:18420"/>
    </cofactor>
    <cofactor evidence="8">
        <name>Mn(2+)</name>
        <dbReference type="ChEBI" id="CHEBI:29035"/>
    </cofactor>
</comment>
<dbReference type="PANTHER" id="PTHR32057:SF14">
    <property type="entry name" value="PROTEIN ADENYLYLTRANSFERASE SELO, MITOCHONDRIAL"/>
    <property type="match status" value="1"/>
</dbReference>